<name>A0A6M4A037_9BURK</name>
<keyword evidence="7 10" id="KW-1208">Phospholipid metabolism</keyword>
<dbReference type="HAMAP" id="MF_00019">
    <property type="entry name" value="PlsX"/>
    <property type="match status" value="1"/>
</dbReference>
<gene>
    <name evidence="10 11" type="primary">plsX</name>
    <name evidence="11" type="ORF">EJG51_001255</name>
</gene>
<dbReference type="EMBL" id="CP051152">
    <property type="protein sequence ID" value="QJQ04702.1"/>
    <property type="molecule type" value="Genomic_DNA"/>
</dbReference>
<dbReference type="GO" id="GO:0043811">
    <property type="term" value="F:phosphate:acyl-[acyl carrier protein] acyltransferase activity"/>
    <property type="evidence" value="ECO:0007669"/>
    <property type="project" value="UniProtKB-UniRule"/>
</dbReference>
<evidence type="ECO:0000256" key="5">
    <source>
        <dbReference type="ARBA" id="ARBA00023098"/>
    </source>
</evidence>
<evidence type="ECO:0000256" key="1">
    <source>
        <dbReference type="ARBA" id="ARBA00001232"/>
    </source>
</evidence>
<comment type="pathway">
    <text evidence="10">Lipid metabolism; phospholipid metabolism.</text>
</comment>
<proteinExistence type="inferred from homology"/>
<dbReference type="PANTHER" id="PTHR30100">
    <property type="entry name" value="FATTY ACID/PHOSPHOLIPID SYNTHESIS PROTEIN PLSX"/>
    <property type="match status" value="1"/>
</dbReference>
<evidence type="ECO:0000256" key="3">
    <source>
        <dbReference type="ARBA" id="ARBA00022516"/>
    </source>
</evidence>
<evidence type="ECO:0000313" key="12">
    <source>
        <dbReference type="Proteomes" id="UP000274350"/>
    </source>
</evidence>
<dbReference type="KEGG" id="upi:EJG51_001255"/>
<keyword evidence="11" id="KW-0012">Acyltransferase</keyword>
<dbReference type="InterPro" id="IPR003664">
    <property type="entry name" value="FA_synthesis"/>
</dbReference>
<dbReference type="Pfam" id="PF02504">
    <property type="entry name" value="FA_synthesis"/>
    <property type="match status" value="1"/>
</dbReference>
<dbReference type="SUPFAM" id="SSF53659">
    <property type="entry name" value="Isocitrate/Isopropylmalate dehydrogenase-like"/>
    <property type="match status" value="1"/>
</dbReference>
<comment type="similarity">
    <text evidence="10">Belongs to the PlsX family.</text>
</comment>
<reference evidence="11 12" key="1">
    <citation type="journal article" date="2019" name="Int. J. Syst. Evol. Microbiol.">
        <title>Undibacterium piscinae sp. nov., isolated from Korean shiner intestine.</title>
        <authorList>
            <person name="Lee S.Y."/>
            <person name="Kang W."/>
            <person name="Kim P.S."/>
            <person name="Kim H.S."/>
            <person name="Sung H."/>
            <person name="Shin N.R."/>
            <person name="Whon T.W."/>
            <person name="Yun J.H."/>
            <person name="Lee J.Y."/>
            <person name="Lee J.Y."/>
            <person name="Jung M.J."/>
            <person name="Jeong Y.S."/>
            <person name="Tak E.J."/>
            <person name="Han J.E."/>
            <person name="Hyun D.W."/>
            <person name="Kang M.S."/>
            <person name="Lee K.E."/>
            <person name="Lee B.H."/>
            <person name="Bae J.W."/>
        </authorList>
    </citation>
    <scope>NUCLEOTIDE SEQUENCE [LARGE SCALE GENOMIC DNA]</scope>
    <source>
        <strain evidence="11 12">S11R28</strain>
    </source>
</reference>
<dbReference type="AlphaFoldDB" id="A0A6M4A037"/>
<comment type="catalytic activity">
    <reaction evidence="1 10">
        <text>a fatty acyl-[ACP] + phosphate = an acyl phosphate + holo-[ACP]</text>
        <dbReference type="Rhea" id="RHEA:42292"/>
        <dbReference type="Rhea" id="RHEA-COMP:9685"/>
        <dbReference type="Rhea" id="RHEA-COMP:14125"/>
        <dbReference type="ChEBI" id="CHEBI:43474"/>
        <dbReference type="ChEBI" id="CHEBI:59918"/>
        <dbReference type="ChEBI" id="CHEBI:64479"/>
        <dbReference type="ChEBI" id="CHEBI:138651"/>
        <dbReference type="EC" id="2.3.1.274"/>
    </reaction>
</comment>
<evidence type="ECO:0000256" key="2">
    <source>
        <dbReference type="ARBA" id="ARBA00022490"/>
    </source>
</evidence>
<comment type="subcellular location">
    <subcellularLocation>
        <location evidence="10">Cytoplasm</location>
    </subcellularLocation>
    <text evidence="10">Associated with the membrane possibly through PlsY.</text>
</comment>
<evidence type="ECO:0000256" key="10">
    <source>
        <dbReference type="HAMAP-Rule" id="MF_00019"/>
    </source>
</evidence>
<evidence type="ECO:0000256" key="9">
    <source>
        <dbReference type="ARBA" id="ARBA00046608"/>
    </source>
</evidence>
<dbReference type="OrthoDB" id="9806408at2"/>
<organism evidence="11 12">
    <name type="scientific">Undibacterium piscinae</name>
    <dbReference type="NCBI Taxonomy" id="2495591"/>
    <lineage>
        <taxon>Bacteria</taxon>
        <taxon>Pseudomonadati</taxon>
        <taxon>Pseudomonadota</taxon>
        <taxon>Betaproteobacteria</taxon>
        <taxon>Burkholderiales</taxon>
        <taxon>Oxalobacteraceae</taxon>
        <taxon>Undibacterium</taxon>
    </lineage>
</organism>
<dbReference type="GO" id="GO:0006633">
    <property type="term" value="P:fatty acid biosynthetic process"/>
    <property type="evidence" value="ECO:0007669"/>
    <property type="project" value="UniProtKB-UniRule"/>
</dbReference>
<keyword evidence="12" id="KW-1185">Reference proteome</keyword>
<accession>A0A6M4A037</accession>
<sequence>MTIKISIDCMGGDHGPSVTVAAAVSFVNREPDAEFLLVGSESVIQAELKKNRCENHPRMSIVNATEVVTMDDPIEVALRRKKDSSMRVAVTLVKDGRAQACVSAGNTGALMAVSRYVLKTMHGVDRPAICSILPNQKNQPTYMLDLGANVDCEPLHLHQFAIMGSALVAALEGKQRPTIGLLNVGVEDIKGNDVVKKTAELLRIDHERGLLNFYGNVEGNDIFKGTTDIVVCDGFVGNVTLKAAEGMGRFVKSTLTEAFRSSPLNMLGALIARGALKAISRTMNPSNYNGGSLLGLRGLVFKSHGGADKYSYEWAIQRAFDAAKNDVLSRISASMALLMPAADVVPAGVDGSTPTSETISQKTA</sequence>
<keyword evidence="6 10" id="KW-0594">Phospholipid biosynthesis</keyword>
<dbReference type="GO" id="GO:0005737">
    <property type="term" value="C:cytoplasm"/>
    <property type="evidence" value="ECO:0007669"/>
    <property type="project" value="UniProtKB-SubCell"/>
</dbReference>
<evidence type="ECO:0000313" key="11">
    <source>
        <dbReference type="EMBL" id="QJQ04702.1"/>
    </source>
</evidence>
<dbReference type="Proteomes" id="UP000274350">
    <property type="component" value="Chromosome"/>
</dbReference>
<dbReference type="GO" id="GO:0008654">
    <property type="term" value="P:phospholipid biosynthetic process"/>
    <property type="evidence" value="ECO:0007669"/>
    <property type="project" value="UniProtKB-KW"/>
</dbReference>
<evidence type="ECO:0000256" key="8">
    <source>
        <dbReference type="ARBA" id="ARBA00024069"/>
    </source>
</evidence>
<dbReference type="NCBIfam" id="TIGR00182">
    <property type="entry name" value="plsX"/>
    <property type="match status" value="1"/>
</dbReference>
<keyword evidence="4 10" id="KW-0808">Transferase</keyword>
<dbReference type="EC" id="2.3.1.274" evidence="8 10"/>
<comment type="subunit">
    <text evidence="9 10">Homodimer. Probably interacts with PlsY.</text>
</comment>
<comment type="function">
    <text evidence="10">Catalyzes the reversible formation of acyl-phosphate (acyl-PO(4)) from acyl-[acyl-carrier-protein] (acyl-ACP). This enzyme utilizes acyl-ACP as fatty acyl donor, but not acyl-CoA.</text>
</comment>
<dbReference type="PANTHER" id="PTHR30100:SF1">
    <property type="entry name" value="PHOSPHATE ACYLTRANSFERASE"/>
    <property type="match status" value="1"/>
</dbReference>
<protein>
    <recommendedName>
        <fullName evidence="8 10">Phosphate acyltransferase</fullName>
        <ecNumber evidence="8 10">2.3.1.274</ecNumber>
    </recommendedName>
    <alternativeName>
        <fullName evidence="10">Acyl-ACP phosphotransacylase</fullName>
    </alternativeName>
    <alternativeName>
        <fullName evidence="10">Acyl-[acyl-carrier-protein]--phosphate acyltransferase</fullName>
    </alternativeName>
    <alternativeName>
        <fullName evidence="10">Phosphate-acyl-ACP acyltransferase</fullName>
    </alternativeName>
</protein>
<keyword evidence="3 10" id="KW-0444">Lipid biosynthesis</keyword>
<keyword evidence="2 10" id="KW-0963">Cytoplasm</keyword>
<dbReference type="InterPro" id="IPR012281">
    <property type="entry name" value="Phospholipid_synth_PlsX-like"/>
</dbReference>
<dbReference type="PIRSF" id="PIRSF002465">
    <property type="entry name" value="Phsphlp_syn_PlsX"/>
    <property type="match status" value="1"/>
</dbReference>
<keyword evidence="5 10" id="KW-0443">Lipid metabolism</keyword>
<evidence type="ECO:0000256" key="7">
    <source>
        <dbReference type="ARBA" id="ARBA00023264"/>
    </source>
</evidence>
<evidence type="ECO:0000256" key="6">
    <source>
        <dbReference type="ARBA" id="ARBA00023209"/>
    </source>
</evidence>
<dbReference type="Gene3D" id="3.40.718.10">
    <property type="entry name" value="Isopropylmalate Dehydrogenase"/>
    <property type="match status" value="1"/>
</dbReference>
<dbReference type="UniPathway" id="UPA00085"/>
<evidence type="ECO:0000256" key="4">
    <source>
        <dbReference type="ARBA" id="ARBA00022679"/>
    </source>
</evidence>